<dbReference type="Pfam" id="PF13843">
    <property type="entry name" value="DDE_Tnp_1_7"/>
    <property type="match status" value="1"/>
</dbReference>
<accession>A0AAD9RCH3</accession>
<reference evidence="3" key="2">
    <citation type="journal article" date="2023" name="Commun. Biol.">
        <title>Intrasexual cuticular hydrocarbon dimorphism in a wasp sheds light on hydrocarbon biosynthesis genes in Hymenoptera.</title>
        <authorList>
            <person name="Moris V.C."/>
            <person name="Podsiadlowski L."/>
            <person name="Martin S."/>
            <person name="Oeyen J.P."/>
            <person name="Donath A."/>
            <person name="Petersen M."/>
            <person name="Wilbrandt J."/>
            <person name="Misof B."/>
            <person name="Liedtke D."/>
            <person name="Thamm M."/>
            <person name="Scheiner R."/>
            <person name="Schmitt T."/>
            <person name="Niehuis O."/>
        </authorList>
    </citation>
    <scope>NUCLEOTIDE SEQUENCE</scope>
    <source>
        <strain evidence="3">GBR_01_08_01A</strain>
    </source>
</reference>
<gene>
    <name evidence="3" type="ORF">KPH14_006271</name>
</gene>
<evidence type="ECO:0000313" key="3">
    <source>
        <dbReference type="EMBL" id="KAK2577104.1"/>
    </source>
</evidence>
<reference evidence="3" key="1">
    <citation type="submission" date="2021-08" db="EMBL/GenBank/DDBJ databases">
        <authorList>
            <person name="Misof B."/>
            <person name="Oliver O."/>
            <person name="Podsiadlowski L."/>
            <person name="Donath A."/>
            <person name="Peters R."/>
            <person name="Mayer C."/>
            <person name="Rust J."/>
            <person name="Gunkel S."/>
            <person name="Lesny P."/>
            <person name="Martin S."/>
            <person name="Oeyen J.P."/>
            <person name="Petersen M."/>
            <person name="Panagiotis P."/>
            <person name="Wilbrandt J."/>
            <person name="Tanja T."/>
        </authorList>
    </citation>
    <scope>NUCLEOTIDE SEQUENCE</scope>
    <source>
        <strain evidence="3">GBR_01_08_01A</strain>
        <tissue evidence="3">Thorax + abdomen</tissue>
    </source>
</reference>
<dbReference type="PANTHER" id="PTHR46599:SF3">
    <property type="entry name" value="PIGGYBAC TRANSPOSABLE ELEMENT-DERIVED PROTEIN 4"/>
    <property type="match status" value="1"/>
</dbReference>
<feature type="compositionally biased region" description="Polar residues" evidence="1">
    <location>
        <begin position="9"/>
        <end position="19"/>
    </location>
</feature>
<keyword evidence="4" id="KW-1185">Reference proteome</keyword>
<evidence type="ECO:0000259" key="2">
    <source>
        <dbReference type="Pfam" id="PF13843"/>
    </source>
</evidence>
<dbReference type="AlphaFoldDB" id="A0AAD9RCH3"/>
<feature type="region of interest" description="Disordered" evidence="1">
    <location>
        <begin position="1"/>
        <end position="21"/>
    </location>
</feature>
<protein>
    <recommendedName>
        <fullName evidence="2">PiggyBac transposable element-derived protein domain-containing protein</fullName>
    </recommendedName>
</protein>
<proteinExistence type="predicted"/>
<dbReference type="PANTHER" id="PTHR46599">
    <property type="entry name" value="PIGGYBAC TRANSPOSABLE ELEMENT-DERIVED PROTEIN 4"/>
    <property type="match status" value="1"/>
</dbReference>
<evidence type="ECO:0000313" key="4">
    <source>
        <dbReference type="Proteomes" id="UP001258017"/>
    </source>
</evidence>
<dbReference type="Proteomes" id="UP001258017">
    <property type="component" value="Unassembled WGS sequence"/>
</dbReference>
<dbReference type="EMBL" id="JAIFRP010004362">
    <property type="protein sequence ID" value="KAK2577104.1"/>
    <property type="molecule type" value="Genomic_DNA"/>
</dbReference>
<dbReference type="InterPro" id="IPR029526">
    <property type="entry name" value="PGBD"/>
</dbReference>
<comment type="caution">
    <text evidence="3">The sequence shown here is derived from an EMBL/GenBank/DDBJ whole genome shotgun (WGS) entry which is preliminary data.</text>
</comment>
<evidence type="ECO:0000256" key="1">
    <source>
        <dbReference type="SAM" id="MobiDB-lite"/>
    </source>
</evidence>
<name>A0AAD9RCH3_9HYME</name>
<sequence>MAKKRSVEEPSTSRNLEFSSSEDELYVFEKENWRNGVDEHESDNYDSSDSDILPKKKRVMRITDSDTDDELSQSENINGDNDDSSEWENVTERDDIFQQIKFTISPKVTGPQISPNIVEPIDIFKLYFTDELVDNIIKETNKYANSKISGKRLTKRSIWNNWKNVEKEEFWAFLSLIFNMGTMPLENKFEYWSTSNISRIPFYSDTFTRDRFNQIFWMLHLKEIPPGYPSLKTRIQRASNFLEYIDSKFSQHFIPEQCISVDEAVVQFKGKIGFITYNPIKPTKWGKRIYVLADSKSGYVYSILPYYGSITTENLPNPELPVTTRIPLYLYKKLLEKIPSAEGYHMFTDRYYTSLSLATELLKLKCHLTGTIKPNRKGLPEEIKKPKFTIKNRIALRKRNTLVLAWKGKKVVTMLSTWDTAKITQVNRKIRSGEEISIDKPDIATNYTKSMGGVDRADHYAVSYSFLRKSLKWWRKLFFWGLEICCVNSYIIYRQQRQQMNLKPVSHLKFRKILVEQLRGDFRTPAQPQRRASNLQTEDRLDGKFQVIRTGTKKDCVVCSDRKTPGGRRETRNYCDTCSKKPGIHIGDCWEKYHTQKKNISNFV</sequence>
<feature type="region of interest" description="Disordered" evidence="1">
    <location>
        <begin position="36"/>
        <end position="87"/>
    </location>
</feature>
<feature type="domain" description="PiggyBac transposable element-derived protein" evidence="2">
    <location>
        <begin position="120"/>
        <end position="490"/>
    </location>
</feature>
<organism evidence="3 4">
    <name type="scientific">Odynerus spinipes</name>
    <dbReference type="NCBI Taxonomy" id="1348599"/>
    <lineage>
        <taxon>Eukaryota</taxon>
        <taxon>Metazoa</taxon>
        <taxon>Ecdysozoa</taxon>
        <taxon>Arthropoda</taxon>
        <taxon>Hexapoda</taxon>
        <taxon>Insecta</taxon>
        <taxon>Pterygota</taxon>
        <taxon>Neoptera</taxon>
        <taxon>Endopterygota</taxon>
        <taxon>Hymenoptera</taxon>
        <taxon>Apocrita</taxon>
        <taxon>Aculeata</taxon>
        <taxon>Vespoidea</taxon>
        <taxon>Vespidae</taxon>
        <taxon>Eumeninae</taxon>
        <taxon>Odynerus</taxon>
    </lineage>
</organism>